<accession>A0A397SC98</accession>
<keyword evidence="2" id="KW-1185">Reference proteome</keyword>
<dbReference type="EMBL" id="QKYT01000987">
    <property type="protein sequence ID" value="RIA80351.1"/>
    <property type="molecule type" value="Genomic_DNA"/>
</dbReference>
<dbReference type="AlphaFoldDB" id="A0A397SC98"/>
<protein>
    <recommendedName>
        <fullName evidence="3">Tesmin/TSO1-like CXC domain-containing protein</fullName>
    </recommendedName>
</protein>
<sequence length="181" mass="20068">MSIDENKSTLPLQNYHSILIDPVLVDITKTTTTTTTVSRNEVIITGHEILRETALGDLVRIAIPKIDRFGIDLPTLSCKIIGATENNKYLLESKFGIINICYSPGEIEPLGTMNFPALNNLPSDKISEAAQLQSTGPFSGTICNCKSNCSSNKCHCKKVGGKCRSRCHSEHSWKIRFFFYI</sequence>
<evidence type="ECO:0008006" key="3">
    <source>
        <dbReference type="Google" id="ProtNLM"/>
    </source>
</evidence>
<proteinExistence type="predicted"/>
<organism evidence="1 2">
    <name type="scientific">Glomus cerebriforme</name>
    <dbReference type="NCBI Taxonomy" id="658196"/>
    <lineage>
        <taxon>Eukaryota</taxon>
        <taxon>Fungi</taxon>
        <taxon>Fungi incertae sedis</taxon>
        <taxon>Mucoromycota</taxon>
        <taxon>Glomeromycotina</taxon>
        <taxon>Glomeromycetes</taxon>
        <taxon>Glomerales</taxon>
        <taxon>Glomeraceae</taxon>
        <taxon>Glomus</taxon>
    </lineage>
</organism>
<evidence type="ECO:0000313" key="1">
    <source>
        <dbReference type="EMBL" id="RIA80351.1"/>
    </source>
</evidence>
<evidence type="ECO:0000313" key="2">
    <source>
        <dbReference type="Proteomes" id="UP000265703"/>
    </source>
</evidence>
<gene>
    <name evidence="1" type="ORF">C1645_838859</name>
</gene>
<comment type="caution">
    <text evidence="1">The sequence shown here is derived from an EMBL/GenBank/DDBJ whole genome shotgun (WGS) entry which is preliminary data.</text>
</comment>
<reference evidence="1 2" key="1">
    <citation type="submission" date="2018-06" db="EMBL/GenBank/DDBJ databases">
        <title>Comparative genomics reveals the genomic features of Rhizophagus irregularis, R. cerebriforme, R. diaphanum and Gigaspora rosea, and their symbiotic lifestyle signature.</title>
        <authorList>
            <person name="Morin E."/>
            <person name="San Clemente H."/>
            <person name="Chen E.C.H."/>
            <person name="De La Providencia I."/>
            <person name="Hainaut M."/>
            <person name="Kuo A."/>
            <person name="Kohler A."/>
            <person name="Murat C."/>
            <person name="Tang N."/>
            <person name="Roy S."/>
            <person name="Loubradou J."/>
            <person name="Henrissat B."/>
            <person name="Grigoriev I.V."/>
            <person name="Corradi N."/>
            <person name="Roux C."/>
            <person name="Martin F.M."/>
        </authorList>
    </citation>
    <scope>NUCLEOTIDE SEQUENCE [LARGE SCALE GENOMIC DNA]</scope>
    <source>
        <strain evidence="1 2">DAOM 227022</strain>
    </source>
</reference>
<dbReference type="Proteomes" id="UP000265703">
    <property type="component" value="Unassembled WGS sequence"/>
</dbReference>
<dbReference type="OrthoDB" id="6773637at2759"/>
<name>A0A397SC98_9GLOM</name>